<name>G4RKW8_THETK</name>
<dbReference type="AlphaFoldDB" id="G4RKW8"/>
<dbReference type="eggNOG" id="arCOG07748">
    <property type="taxonomic scope" value="Archaea"/>
</dbReference>
<sequence length="98" mass="11411">MSLADRRRLLSEMAIYFLEELALRGGRVKAKYWHTYRIAEFWLGKDAANEIVKKLAEASYLRVEGDYVVLIKTLDVKRSLSDIERRTLALAKSLEKLH</sequence>
<dbReference type="PATRIC" id="fig|768679.9.peg.1610"/>
<dbReference type="Proteomes" id="UP000002654">
    <property type="component" value="Chromosome"/>
</dbReference>
<dbReference type="HOGENOM" id="CLU_181986_0_0_2"/>
<organism evidence="1 2">
    <name type="scientific">Thermoproteus tenax (strain ATCC 35583 / DSM 2078 / JCM 9277 / NBRC 100435 / Kra 1)</name>
    <dbReference type="NCBI Taxonomy" id="768679"/>
    <lineage>
        <taxon>Archaea</taxon>
        <taxon>Thermoproteota</taxon>
        <taxon>Thermoprotei</taxon>
        <taxon>Thermoproteales</taxon>
        <taxon>Thermoproteaceae</taxon>
        <taxon>Thermoproteus</taxon>
    </lineage>
</organism>
<evidence type="ECO:0000313" key="1">
    <source>
        <dbReference type="EMBL" id="CCC82213.1"/>
    </source>
</evidence>
<dbReference type="OrthoDB" id="28670at2157"/>
<keyword evidence="2" id="KW-1185">Reference proteome</keyword>
<dbReference type="GeneID" id="11262468"/>
<evidence type="ECO:0000313" key="2">
    <source>
        <dbReference type="Proteomes" id="UP000002654"/>
    </source>
</evidence>
<reference evidence="1 2" key="1">
    <citation type="journal article" date="2011" name="PLoS ONE">
        <title>The complete genome sequence of Thermoproteus tenax: a physiologically versatile member of the Crenarchaeota.</title>
        <authorList>
            <person name="Siebers B."/>
            <person name="Zaparty M."/>
            <person name="Raddatz G."/>
            <person name="Tjaden B."/>
            <person name="Albers S.V."/>
            <person name="Bell S.D."/>
            <person name="Blombach F."/>
            <person name="Kletzin A."/>
            <person name="Kyrpides N."/>
            <person name="Lanz C."/>
            <person name="Plagens A."/>
            <person name="Rampp M."/>
            <person name="Rosinus A."/>
            <person name="von Jan M."/>
            <person name="Makarova K.S."/>
            <person name="Klenk H.P."/>
            <person name="Schuster S.C."/>
            <person name="Hensel R."/>
        </authorList>
    </citation>
    <scope>NUCLEOTIDE SEQUENCE [LARGE SCALE GENOMIC DNA]</scope>
    <source>
        <strain evidence="2">ATCC 35583 / DSM 2078 / JCM 9277 / NBRC 100435 / Kra 1</strain>
    </source>
</reference>
<dbReference type="EMBL" id="FN869859">
    <property type="protein sequence ID" value="CCC82213.1"/>
    <property type="molecule type" value="Genomic_DNA"/>
</dbReference>
<dbReference type="RefSeq" id="WP_014127467.1">
    <property type="nucleotide sequence ID" value="NC_016070.1"/>
</dbReference>
<proteinExistence type="predicted"/>
<protein>
    <submittedName>
        <fullName evidence="1">Uncharacterized protein</fullName>
    </submittedName>
</protein>
<dbReference type="PaxDb" id="768679-TTX_1588"/>
<accession>G4RKW8</accession>
<dbReference type="KEGG" id="ttn:TTX_1588"/>
<gene>
    <name evidence="1" type="ordered locus">TTX_1588</name>
</gene>
<dbReference type="STRING" id="768679.TTX_1588"/>